<evidence type="ECO:0000313" key="3">
    <source>
        <dbReference type="EMBL" id="CAL4074994.1"/>
    </source>
</evidence>
<name>A0AAV2QA72_MEGNR</name>
<evidence type="ECO:0000313" key="4">
    <source>
        <dbReference type="Proteomes" id="UP001497623"/>
    </source>
</evidence>
<accession>A0AAV2QA72</accession>
<feature type="transmembrane region" description="Helical" evidence="1">
    <location>
        <begin position="31"/>
        <end position="52"/>
    </location>
</feature>
<keyword evidence="1" id="KW-0472">Membrane</keyword>
<gene>
    <name evidence="3" type="ORF">MNOR_LOCUS9668</name>
</gene>
<dbReference type="Proteomes" id="UP001497623">
    <property type="component" value="Unassembled WGS sequence"/>
</dbReference>
<keyword evidence="1" id="KW-1133">Transmembrane helix</keyword>
<feature type="signal peptide" evidence="2">
    <location>
        <begin position="1"/>
        <end position="16"/>
    </location>
</feature>
<reference evidence="3 4" key="1">
    <citation type="submission" date="2024-05" db="EMBL/GenBank/DDBJ databases">
        <authorList>
            <person name="Wallberg A."/>
        </authorList>
    </citation>
    <scope>NUCLEOTIDE SEQUENCE [LARGE SCALE GENOMIC DNA]</scope>
</reference>
<dbReference type="AlphaFoldDB" id="A0AAV2QA72"/>
<protein>
    <submittedName>
        <fullName evidence="3">Uncharacterized protein</fullName>
    </submittedName>
</protein>
<proteinExistence type="predicted"/>
<dbReference type="EMBL" id="CAXKWB010004710">
    <property type="protein sequence ID" value="CAL4074994.1"/>
    <property type="molecule type" value="Genomic_DNA"/>
</dbReference>
<keyword evidence="2" id="KW-0732">Signal</keyword>
<sequence>MFFIFRLLTANDFLLALPFSCLKANVTSPYAPSPICLVMMYFLDSLPGYSVLFKLSKNLKPFAVSLVANVILSVFLWTDFLFFSYFSAIDVCSIKRKILQIDFFGRSQLVMVQTEMGLRYGYQFLINIVPLQFLPPNITSLIQPCYWN</sequence>
<keyword evidence="1" id="KW-0812">Transmembrane</keyword>
<evidence type="ECO:0000256" key="1">
    <source>
        <dbReference type="SAM" id="Phobius"/>
    </source>
</evidence>
<keyword evidence="4" id="KW-1185">Reference proteome</keyword>
<feature type="transmembrane region" description="Helical" evidence="1">
    <location>
        <begin position="64"/>
        <end position="86"/>
    </location>
</feature>
<organism evidence="3 4">
    <name type="scientific">Meganyctiphanes norvegica</name>
    <name type="common">Northern krill</name>
    <name type="synonym">Thysanopoda norvegica</name>
    <dbReference type="NCBI Taxonomy" id="48144"/>
    <lineage>
        <taxon>Eukaryota</taxon>
        <taxon>Metazoa</taxon>
        <taxon>Ecdysozoa</taxon>
        <taxon>Arthropoda</taxon>
        <taxon>Crustacea</taxon>
        <taxon>Multicrustacea</taxon>
        <taxon>Malacostraca</taxon>
        <taxon>Eumalacostraca</taxon>
        <taxon>Eucarida</taxon>
        <taxon>Euphausiacea</taxon>
        <taxon>Euphausiidae</taxon>
        <taxon>Meganyctiphanes</taxon>
    </lineage>
</organism>
<feature type="chain" id="PRO_5043528162" evidence="2">
    <location>
        <begin position="17"/>
        <end position="148"/>
    </location>
</feature>
<comment type="caution">
    <text evidence="3">The sequence shown here is derived from an EMBL/GenBank/DDBJ whole genome shotgun (WGS) entry which is preliminary data.</text>
</comment>
<evidence type="ECO:0000256" key="2">
    <source>
        <dbReference type="SAM" id="SignalP"/>
    </source>
</evidence>